<evidence type="ECO:0000313" key="2">
    <source>
        <dbReference type="Proteomes" id="UP000275078"/>
    </source>
</evidence>
<keyword evidence="2" id="KW-1185">Reference proteome</keyword>
<evidence type="ECO:0000313" key="1">
    <source>
        <dbReference type="EMBL" id="RPA88274.1"/>
    </source>
</evidence>
<gene>
    <name evidence="1" type="ORF">BJ508DRAFT_410133</name>
</gene>
<protein>
    <recommendedName>
        <fullName evidence="3">F-box domain-containing protein</fullName>
    </recommendedName>
</protein>
<evidence type="ECO:0008006" key="3">
    <source>
        <dbReference type="Google" id="ProtNLM"/>
    </source>
</evidence>
<accession>A0A3N4J306</accession>
<dbReference type="AlphaFoldDB" id="A0A3N4J306"/>
<sequence>MIPEISKYYRGRAMSKSAKPTPTPSLLTLPSKVLVEIFSSCSYGHSALALAQTHPTLRKIYKENDCKIHTELANRNFGPLVIRLLQSGHPGRTTQKTQEYLPSIAEDVFNTVPDSMIERFLTRANGDKEKMPEIFPFFWRLELGLWMPIVRSTYCRMAYERRITLWQSFTSIVPLEQKVWREATEKRRRDELATVSDGQQPTYATYYAFSEGSAEVRQIYAIVPAIEKPTRSCSACSDSTRLCLWHGALDHEEESFIFEYETYCQNEHLYAHPFPTSILWEAFLHYMIFFINGTYPLPTNLPAEFESFNCTSPSCTHCIGPDSEFEWRSSPGGDHVWDYSVVESLTKTQAEALGYVEAAMEKRKIYPFRHPYRGSVGQQSYFEYWKALAKHARVHPKTGKLVGLKKAKKKLFSMKVTLPLDRELGKGRIYCQKEIEVHMACGAVVKKTIVENKLVWMDLIWERQEMVRRHQGLPRRDDMERFQARSG</sequence>
<organism evidence="1 2">
    <name type="scientific">Ascobolus immersus RN42</name>
    <dbReference type="NCBI Taxonomy" id="1160509"/>
    <lineage>
        <taxon>Eukaryota</taxon>
        <taxon>Fungi</taxon>
        <taxon>Dikarya</taxon>
        <taxon>Ascomycota</taxon>
        <taxon>Pezizomycotina</taxon>
        <taxon>Pezizomycetes</taxon>
        <taxon>Pezizales</taxon>
        <taxon>Ascobolaceae</taxon>
        <taxon>Ascobolus</taxon>
    </lineage>
</organism>
<name>A0A3N4J306_ASCIM</name>
<dbReference type="Proteomes" id="UP000275078">
    <property type="component" value="Unassembled WGS sequence"/>
</dbReference>
<reference evidence="1 2" key="1">
    <citation type="journal article" date="2018" name="Nat. Ecol. Evol.">
        <title>Pezizomycetes genomes reveal the molecular basis of ectomycorrhizal truffle lifestyle.</title>
        <authorList>
            <person name="Murat C."/>
            <person name="Payen T."/>
            <person name="Noel B."/>
            <person name="Kuo A."/>
            <person name="Morin E."/>
            <person name="Chen J."/>
            <person name="Kohler A."/>
            <person name="Krizsan K."/>
            <person name="Balestrini R."/>
            <person name="Da Silva C."/>
            <person name="Montanini B."/>
            <person name="Hainaut M."/>
            <person name="Levati E."/>
            <person name="Barry K.W."/>
            <person name="Belfiori B."/>
            <person name="Cichocki N."/>
            <person name="Clum A."/>
            <person name="Dockter R.B."/>
            <person name="Fauchery L."/>
            <person name="Guy J."/>
            <person name="Iotti M."/>
            <person name="Le Tacon F."/>
            <person name="Lindquist E.A."/>
            <person name="Lipzen A."/>
            <person name="Malagnac F."/>
            <person name="Mello A."/>
            <person name="Molinier V."/>
            <person name="Miyauchi S."/>
            <person name="Poulain J."/>
            <person name="Riccioni C."/>
            <person name="Rubini A."/>
            <person name="Sitrit Y."/>
            <person name="Splivallo R."/>
            <person name="Traeger S."/>
            <person name="Wang M."/>
            <person name="Zifcakova L."/>
            <person name="Wipf D."/>
            <person name="Zambonelli A."/>
            <person name="Paolocci F."/>
            <person name="Nowrousian M."/>
            <person name="Ottonello S."/>
            <person name="Baldrian P."/>
            <person name="Spatafora J.W."/>
            <person name="Henrissat B."/>
            <person name="Nagy L.G."/>
            <person name="Aury J.M."/>
            <person name="Wincker P."/>
            <person name="Grigoriev I.V."/>
            <person name="Bonfante P."/>
            <person name="Martin F.M."/>
        </authorList>
    </citation>
    <scope>NUCLEOTIDE SEQUENCE [LARGE SCALE GENOMIC DNA]</scope>
    <source>
        <strain evidence="1 2">RN42</strain>
    </source>
</reference>
<proteinExistence type="predicted"/>
<dbReference type="EMBL" id="ML119645">
    <property type="protein sequence ID" value="RPA88274.1"/>
    <property type="molecule type" value="Genomic_DNA"/>
</dbReference>